<dbReference type="OrthoDB" id="9806939at2"/>
<dbReference type="AlphaFoldDB" id="A0A178M8W2"/>
<keyword evidence="6" id="KW-1185">Reference proteome</keyword>
<evidence type="ECO:0000256" key="1">
    <source>
        <dbReference type="ARBA" id="ARBA00004196"/>
    </source>
</evidence>
<feature type="domain" description="CusB-like beta-barrel" evidence="4">
    <location>
        <begin position="228"/>
        <end position="299"/>
    </location>
</feature>
<dbReference type="EMBL" id="LWQU01000193">
    <property type="protein sequence ID" value="OAN44657.1"/>
    <property type="molecule type" value="Genomic_DNA"/>
</dbReference>
<feature type="coiled-coil region" evidence="3">
    <location>
        <begin position="89"/>
        <end position="123"/>
    </location>
</feature>
<dbReference type="GO" id="GO:0030313">
    <property type="term" value="C:cell envelope"/>
    <property type="evidence" value="ECO:0007669"/>
    <property type="project" value="UniProtKB-SubCell"/>
</dbReference>
<organism evidence="5 6">
    <name type="scientific">Magnetospirillum moscoviense</name>
    <dbReference type="NCBI Taxonomy" id="1437059"/>
    <lineage>
        <taxon>Bacteria</taxon>
        <taxon>Pseudomonadati</taxon>
        <taxon>Pseudomonadota</taxon>
        <taxon>Alphaproteobacteria</taxon>
        <taxon>Rhodospirillales</taxon>
        <taxon>Rhodospirillaceae</taxon>
        <taxon>Magnetospirillum</taxon>
    </lineage>
</organism>
<dbReference type="STRING" id="1437059.A6A05_17340"/>
<dbReference type="PANTHER" id="PTHR32347:SF14">
    <property type="entry name" value="EFFLUX SYSTEM COMPONENT YKNX-RELATED"/>
    <property type="match status" value="1"/>
</dbReference>
<dbReference type="SUPFAM" id="SSF111369">
    <property type="entry name" value="HlyD-like secretion proteins"/>
    <property type="match status" value="1"/>
</dbReference>
<evidence type="ECO:0000313" key="6">
    <source>
        <dbReference type="Proteomes" id="UP000078543"/>
    </source>
</evidence>
<evidence type="ECO:0000313" key="5">
    <source>
        <dbReference type="EMBL" id="OAN44657.1"/>
    </source>
</evidence>
<accession>A0A178M8W2</accession>
<gene>
    <name evidence="5" type="ORF">A6A05_17340</name>
</gene>
<dbReference type="PANTHER" id="PTHR32347">
    <property type="entry name" value="EFFLUX SYSTEM COMPONENT YKNX-RELATED"/>
    <property type="match status" value="1"/>
</dbReference>
<dbReference type="InterPro" id="IPR058792">
    <property type="entry name" value="Beta-barrel_RND_2"/>
</dbReference>
<dbReference type="Gene3D" id="2.40.50.100">
    <property type="match status" value="1"/>
</dbReference>
<keyword evidence="2 3" id="KW-0175">Coiled coil</keyword>
<dbReference type="Gene3D" id="1.10.287.470">
    <property type="entry name" value="Helix hairpin bin"/>
    <property type="match status" value="1"/>
</dbReference>
<evidence type="ECO:0000256" key="2">
    <source>
        <dbReference type="ARBA" id="ARBA00023054"/>
    </source>
</evidence>
<reference evidence="5 6" key="1">
    <citation type="submission" date="2016-04" db="EMBL/GenBank/DDBJ databases">
        <title>Draft genome sequence of freshwater magnetotactic bacteria Magnetospirillum marisnigri SP-1 and Magnetospirillum moscoviense BB-1.</title>
        <authorList>
            <person name="Koziaeva V."/>
            <person name="Dziuba M.V."/>
            <person name="Ivanov T.M."/>
            <person name="Kuznetsov B."/>
            <person name="Grouzdev D.S."/>
        </authorList>
    </citation>
    <scope>NUCLEOTIDE SEQUENCE [LARGE SCALE GENOMIC DNA]</scope>
    <source>
        <strain evidence="5 6">BB-1</strain>
    </source>
</reference>
<evidence type="ECO:0000256" key="3">
    <source>
        <dbReference type="SAM" id="Coils"/>
    </source>
</evidence>
<protein>
    <recommendedName>
        <fullName evidence="4">CusB-like beta-barrel domain-containing protein</fullName>
    </recommendedName>
</protein>
<dbReference type="InterPro" id="IPR050465">
    <property type="entry name" value="UPF0194_transport"/>
</dbReference>
<sequence>MKPIFLVLGGLAAVVAGGVALSRMKGEGPQPVVAAHAAAPRDGRVYGLGTVEARLLSRLGFEAAGTLSEILVDQGDRVTKGQVLARLGLADQQARVSQAEAGVRQAQAALVQANARLDRARATRDQRASVNQRRQTLASRGTVSVEAAEDAQATSAVAVADVAVAASDVEAAKGGIESAVAKLALERALLDKLTLVAPYDALVIERARELGSAVAPGGTVLTIADPATIWVTAFVDEALAGRVEVGQVAEISLRSRPGQPLAGKVARIDLENDRVSEERRVQVAFDTPLAPFTLGEQAEVLISAKRP</sequence>
<name>A0A178M8W2_9PROT</name>
<comment type="caution">
    <text evidence="5">The sequence shown here is derived from an EMBL/GenBank/DDBJ whole genome shotgun (WGS) entry which is preliminary data.</text>
</comment>
<dbReference type="Proteomes" id="UP000078543">
    <property type="component" value="Unassembled WGS sequence"/>
</dbReference>
<comment type="subcellular location">
    <subcellularLocation>
        <location evidence="1">Cell envelope</location>
    </subcellularLocation>
</comment>
<dbReference type="Pfam" id="PF25954">
    <property type="entry name" value="Beta-barrel_RND_2"/>
    <property type="match status" value="1"/>
</dbReference>
<dbReference type="RefSeq" id="WP_068504395.1">
    <property type="nucleotide sequence ID" value="NZ_LWQU01000193.1"/>
</dbReference>
<evidence type="ECO:0000259" key="4">
    <source>
        <dbReference type="Pfam" id="PF25954"/>
    </source>
</evidence>
<proteinExistence type="predicted"/>
<dbReference type="Gene3D" id="2.40.30.170">
    <property type="match status" value="1"/>
</dbReference>